<dbReference type="InterPro" id="IPR003593">
    <property type="entry name" value="AAA+_ATPase"/>
</dbReference>
<evidence type="ECO:0000259" key="1">
    <source>
        <dbReference type="SMART" id="SM00382"/>
    </source>
</evidence>
<name>A0A974PWR8_9RHOO</name>
<dbReference type="GO" id="GO:0005524">
    <property type="term" value="F:ATP binding"/>
    <property type="evidence" value="ECO:0007669"/>
    <property type="project" value="UniProtKB-KW"/>
</dbReference>
<feature type="domain" description="AAA+ ATPase" evidence="1">
    <location>
        <begin position="145"/>
        <end position="337"/>
    </location>
</feature>
<dbReference type="AlphaFoldDB" id="A0A974PWR8"/>
<keyword evidence="3" id="KW-1185">Reference proteome</keyword>
<organism evidence="2 3">
    <name type="scientific">Azospira restricta</name>
    <dbReference type="NCBI Taxonomy" id="404405"/>
    <lineage>
        <taxon>Bacteria</taxon>
        <taxon>Pseudomonadati</taxon>
        <taxon>Pseudomonadota</taxon>
        <taxon>Betaproteobacteria</taxon>
        <taxon>Rhodocyclales</taxon>
        <taxon>Rhodocyclaceae</taxon>
        <taxon>Azospira</taxon>
    </lineage>
</organism>
<dbReference type="EMBL" id="CP064781">
    <property type="protein sequence ID" value="QRJ62923.1"/>
    <property type="molecule type" value="Genomic_DNA"/>
</dbReference>
<dbReference type="Proteomes" id="UP000663444">
    <property type="component" value="Chromosome"/>
</dbReference>
<dbReference type="SUPFAM" id="SSF52540">
    <property type="entry name" value="P-loop containing nucleoside triphosphate hydrolases"/>
    <property type="match status" value="1"/>
</dbReference>
<dbReference type="InterPro" id="IPR027417">
    <property type="entry name" value="P-loop_NTPase"/>
</dbReference>
<sequence>MSPRSLDECGLDLLFLADLAGKIIFQRGKISLTSLTAHICLPAVVVTPVIDFMRGEHLAEIARRGASEGDVEYQLTEEGKRRAIESLRRCQYAGPAPVTLQAYTETVEVHSVGALEIHADDVHREYSDLVISQRILDSFGAAMNSGRAIFVYGPAGSGKTYMAERLCRLLGGTIAVPHAVVVDGEVIQVFDPLVHKPIPPVERTERLIDRRRQPDARWVICHRPVVMTGGELTLSMLDLHFDQSTRFYQAPPHFKANNGIFIIDDLGRQLVSPRDLMNRWIVPLDRRCDYLALHTGYKFRVPFDVVVVFSTNVKPTDLADEAFLRRLGYKIFIGPVPEHDYREIFERCCTEYGVRFDAAAFDFLVKEMHVRANRPLLACYPRDLVGQIRDFAIYEGSERAMSESTLKRAWASYFVSDQ</sequence>
<protein>
    <submittedName>
        <fullName evidence="2">ATP-binding protein</fullName>
    </submittedName>
</protein>
<keyword evidence="2" id="KW-0067">ATP-binding</keyword>
<dbReference type="KEGG" id="ares:IWH25_14325"/>
<keyword evidence="2" id="KW-0547">Nucleotide-binding</keyword>
<dbReference type="RefSeq" id="WP_203386451.1">
    <property type="nucleotide sequence ID" value="NZ_CP064781.1"/>
</dbReference>
<accession>A0A974PWR8</accession>
<proteinExistence type="predicted"/>
<gene>
    <name evidence="2" type="ORF">IWH25_14325</name>
</gene>
<evidence type="ECO:0000313" key="3">
    <source>
        <dbReference type="Proteomes" id="UP000663444"/>
    </source>
</evidence>
<dbReference type="SMART" id="SM00382">
    <property type="entry name" value="AAA"/>
    <property type="match status" value="1"/>
</dbReference>
<reference evidence="2" key="1">
    <citation type="submission" date="2020-11" db="EMBL/GenBank/DDBJ databases">
        <title>Azospira restricta DSM 18626 genome sequence.</title>
        <authorList>
            <person name="Moe W.M."/>
        </authorList>
    </citation>
    <scope>NUCLEOTIDE SEQUENCE</scope>
    <source>
        <strain evidence="2">DSM 18626</strain>
    </source>
</reference>
<evidence type="ECO:0000313" key="2">
    <source>
        <dbReference type="EMBL" id="QRJ62923.1"/>
    </source>
</evidence>
<dbReference type="Gene3D" id="3.40.50.300">
    <property type="entry name" value="P-loop containing nucleotide triphosphate hydrolases"/>
    <property type="match status" value="1"/>
</dbReference>